<dbReference type="PATRIC" id="fig|1286635.3.peg.4205"/>
<dbReference type="AlphaFoldDB" id="S0FX89"/>
<evidence type="ECO:0000313" key="1">
    <source>
        <dbReference type="EMBL" id="EMS77749.1"/>
    </source>
</evidence>
<accession>S0FX89</accession>
<reference evidence="1 2" key="1">
    <citation type="journal article" date="2013" name="Genome Announc.">
        <title>Draft Genome Sequence of Desulfotignum phosphitoxidans DSM 13687 Strain FiPS-3.</title>
        <authorList>
            <person name="Poehlein A."/>
            <person name="Daniel R."/>
            <person name="Simeonova D.D."/>
        </authorList>
    </citation>
    <scope>NUCLEOTIDE SEQUENCE [LARGE SCALE GENOMIC DNA]</scope>
    <source>
        <strain evidence="1 2">DSM 13687</strain>
    </source>
</reference>
<protein>
    <submittedName>
        <fullName evidence="1">Uncharacterized protein</fullName>
    </submittedName>
</protein>
<evidence type="ECO:0000313" key="2">
    <source>
        <dbReference type="Proteomes" id="UP000014216"/>
    </source>
</evidence>
<comment type="caution">
    <text evidence="1">The sequence shown here is derived from an EMBL/GenBank/DDBJ whole genome shotgun (WGS) entry which is preliminary data.</text>
</comment>
<name>S0FX89_9BACT</name>
<gene>
    <name evidence="1" type="ORF">Dpo_12c00270</name>
</gene>
<dbReference type="Proteomes" id="UP000014216">
    <property type="component" value="Unassembled WGS sequence"/>
</dbReference>
<sequence>MGRCDSFVVETDVHFPTDINLLFDAVRKMIQIAAIISQGIGTSMWRQSAYNIKKFKRLYRIVQRLKHSTSKDEKKKAKKARQIMDAHKAYIELAEKYILKAKSTIEMMESSDIINAVRAQELQTYINFALWQIDLIKRRVLQDEKIPHRDKIFSIFEPHTEWISKGKAGVPQELGLRVCILEDQYGFILHHRVMEKETDDKVAVAMVRSDTKQIFWPQGMQFDKGFYNPW</sequence>
<organism evidence="1 2">
    <name type="scientific">Desulfotignum phosphitoxidans DSM 13687</name>
    <dbReference type="NCBI Taxonomy" id="1286635"/>
    <lineage>
        <taxon>Bacteria</taxon>
        <taxon>Pseudomonadati</taxon>
        <taxon>Thermodesulfobacteriota</taxon>
        <taxon>Desulfobacteria</taxon>
        <taxon>Desulfobacterales</taxon>
        <taxon>Desulfobacteraceae</taxon>
        <taxon>Desulfotignum</taxon>
    </lineage>
</organism>
<dbReference type="EMBL" id="APJX01000012">
    <property type="protein sequence ID" value="EMS77749.1"/>
    <property type="molecule type" value="Genomic_DNA"/>
</dbReference>
<keyword evidence="2" id="KW-1185">Reference proteome</keyword>
<proteinExistence type="predicted"/>